<dbReference type="AlphaFoldDB" id="G7JU72"/>
<proteinExistence type="predicted"/>
<protein>
    <submittedName>
        <fullName evidence="1 2">Uncharacterized protein</fullName>
    </submittedName>
</protein>
<evidence type="ECO:0000313" key="3">
    <source>
        <dbReference type="Proteomes" id="UP000002051"/>
    </source>
</evidence>
<accession>G7JU72</accession>
<evidence type="ECO:0000313" key="1">
    <source>
        <dbReference type="EMBL" id="AES91414.1"/>
    </source>
</evidence>
<dbReference type="EMBL" id="CM001220">
    <property type="protein sequence ID" value="AES91414.1"/>
    <property type="molecule type" value="Genomic_DNA"/>
</dbReference>
<dbReference type="HOGENOM" id="CLU_2743823_0_0_1"/>
<reference evidence="2" key="3">
    <citation type="submission" date="2015-04" db="UniProtKB">
        <authorList>
            <consortium name="EnsemblPlants"/>
        </authorList>
    </citation>
    <scope>IDENTIFICATION</scope>
    <source>
        <strain evidence="2">cv. Jemalong A17</strain>
    </source>
</reference>
<keyword evidence="3" id="KW-1185">Reference proteome</keyword>
<name>G7JU72_MEDTR</name>
<dbReference type="Proteomes" id="UP000002051">
    <property type="component" value="Chromosome 4"/>
</dbReference>
<reference evidence="1 3" key="2">
    <citation type="journal article" date="2014" name="BMC Genomics">
        <title>An improved genome release (version Mt4.0) for the model legume Medicago truncatula.</title>
        <authorList>
            <person name="Tang H."/>
            <person name="Krishnakumar V."/>
            <person name="Bidwell S."/>
            <person name="Rosen B."/>
            <person name="Chan A."/>
            <person name="Zhou S."/>
            <person name="Gentzbittel L."/>
            <person name="Childs K.L."/>
            <person name="Yandell M."/>
            <person name="Gundlach H."/>
            <person name="Mayer K.F."/>
            <person name="Schwartz D.C."/>
            <person name="Town C.D."/>
        </authorList>
    </citation>
    <scope>GENOME REANNOTATION</scope>
    <source>
        <strain evidence="2 3">cv. Jemalong A17</strain>
    </source>
</reference>
<reference evidence="1 3" key="1">
    <citation type="journal article" date="2011" name="Nature">
        <title>The Medicago genome provides insight into the evolution of rhizobial symbioses.</title>
        <authorList>
            <person name="Young N.D."/>
            <person name="Debelle F."/>
            <person name="Oldroyd G.E."/>
            <person name="Geurts R."/>
            <person name="Cannon S.B."/>
            <person name="Udvardi M.K."/>
            <person name="Benedito V.A."/>
            <person name="Mayer K.F."/>
            <person name="Gouzy J."/>
            <person name="Schoof H."/>
            <person name="Van de Peer Y."/>
            <person name="Proost S."/>
            <person name="Cook D.R."/>
            <person name="Meyers B.C."/>
            <person name="Spannagl M."/>
            <person name="Cheung F."/>
            <person name="De Mita S."/>
            <person name="Krishnakumar V."/>
            <person name="Gundlach H."/>
            <person name="Zhou S."/>
            <person name="Mudge J."/>
            <person name="Bharti A.K."/>
            <person name="Murray J.D."/>
            <person name="Naoumkina M.A."/>
            <person name="Rosen B."/>
            <person name="Silverstein K.A."/>
            <person name="Tang H."/>
            <person name="Rombauts S."/>
            <person name="Zhao P.X."/>
            <person name="Zhou P."/>
            <person name="Barbe V."/>
            <person name="Bardou P."/>
            <person name="Bechner M."/>
            <person name="Bellec A."/>
            <person name="Berger A."/>
            <person name="Berges H."/>
            <person name="Bidwell S."/>
            <person name="Bisseling T."/>
            <person name="Choisne N."/>
            <person name="Couloux A."/>
            <person name="Denny R."/>
            <person name="Deshpande S."/>
            <person name="Dai X."/>
            <person name="Doyle J.J."/>
            <person name="Dudez A.M."/>
            <person name="Farmer A.D."/>
            <person name="Fouteau S."/>
            <person name="Franken C."/>
            <person name="Gibelin C."/>
            <person name="Gish J."/>
            <person name="Goldstein S."/>
            <person name="Gonzalez A.J."/>
            <person name="Green P.J."/>
            <person name="Hallab A."/>
            <person name="Hartog M."/>
            <person name="Hua A."/>
            <person name="Humphray S.J."/>
            <person name="Jeong D.H."/>
            <person name="Jing Y."/>
            <person name="Jocker A."/>
            <person name="Kenton S.M."/>
            <person name="Kim D.J."/>
            <person name="Klee K."/>
            <person name="Lai H."/>
            <person name="Lang C."/>
            <person name="Lin S."/>
            <person name="Macmil S.L."/>
            <person name="Magdelenat G."/>
            <person name="Matthews L."/>
            <person name="McCorrison J."/>
            <person name="Monaghan E.L."/>
            <person name="Mun J.H."/>
            <person name="Najar F.Z."/>
            <person name="Nicholson C."/>
            <person name="Noirot C."/>
            <person name="O'Bleness M."/>
            <person name="Paule C.R."/>
            <person name="Poulain J."/>
            <person name="Prion F."/>
            <person name="Qin B."/>
            <person name="Qu C."/>
            <person name="Retzel E.F."/>
            <person name="Riddle C."/>
            <person name="Sallet E."/>
            <person name="Samain S."/>
            <person name="Samson N."/>
            <person name="Sanders I."/>
            <person name="Saurat O."/>
            <person name="Scarpelli C."/>
            <person name="Schiex T."/>
            <person name="Segurens B."/>
            <person name="Severin A.J."/>
            <person name="Sherrier D.J."/>
            <person name="Shi R."/>
            <person name="Sims S."/>
            <person name="Singer S.R."/>
            <person name="Sinharoy S."/>
            <person name="Sterck L."/>
            <person name="Viollet A."/>
            <person name="Wang B.B."/>
            <person name="Wang K."/>
            <person name="Wang M."/>
            <person name="Wang X."/>
            <person name="Warfsmann J."/>
            <person name="Weissenbach J."/>
            <person name="White D.D."/>
            <person name="White J.D."/>
            <person name="Wiley G.B."/>
            <person name="Wincker P."/>
            <person name="Xing Y."/>
            <person name="Yang L."/>
            <person name="Yao Z."/>
            <person name="Ying F."/>
            <person name="Zhai J."/>
            <person name="Zhou L."/>
            <person name="Zuber A."/>
            <person name="Denarie J."/>
            <person name="Dixon R.A."/>
            <person name="May G.D."/>
            <person name="Schwartz D.C."/>
            <person name="Rogers J."/>
            <person name="Quetier F."/>
            <person name="Town C.D."/>
            <person name="Roe B.A."/>
        </authorList>
    </citation>
    <scope>NUCLEOTIDE SEQUENCE [LARGE SCALE GENOMIC DNA]</scope>
    <source>
        <strain evidence="1">A17</strain>
        <strain evidence="2 3">cv. Jemalong A17</strain>
    </source>
</reference>
<organism evidence="1 3">
    <name type="scientific">Medicago truncatula</name>
    <name type="common">Barrel medic</name>
    <name type="synonym">Medicago tribuloides</name>
    <dbReference type="NCBI Taxonomy" id="3880"/>
    <lineage>
        <taxon>Eukaryota</taxon>
        <taxon>Viridiplantae</taxon>
        <taxon>Streptophyta</taxon>
        <taxon>Embryophyta</taxon>
        <taxon>Tracheophyta</taxon>
        <taxon>Spermatophyta</taxon>
        <taxon>Magnoliopsida</taxon>
        <taxon>eudicotyledons</taxon>
        <taxon>Gunneridae</taxon>
        <taxon>Pentapetalae</taxon>
        <taxon>rosids</taxon>
        <taxon>fabids</taxon>
        <taxon>Fabales</taxon>
        <taxon>Fabaceae</taxon>
        <taxon>Papilionoideae</taxon>
        <taxon>50 kb inversion clade</taxon>
        <taxon>NPAAA clade</taxon>
        <taxon>Hologalegina</taxon>
        <taxon>IRL clade</taxon>
        <taxon>Trifolieae</taxon>
        <taxon>Medicago</taxon>
    </lineage>
</organism>
<dbReference type="EnsemblPlants" id="AES91414">
    <property type="protein sequence ID" value="AES91414"/>
    <property type="gene ID" value="MTR_4g113230"/>
</dbReference>
<dbReference type="PaxDb" id="3880-AES91414"/>
<sequence>MLWSHPTASCYLLPLRRVNKTDLIGAEKKQLEANAVGNPNSANNGKCLIMLGCACKDELGIAHSHCAEACF</sequence>
<gene>
    <name evidence="1" type="ordered locus">MTR_4g113230</name>
</gene>
<evidence type="ECO:0000313" key="2">
    <source>
        <dbReference type="EnsemblPlants" id="AES91414"/>
    </source>
</evidence>